<dbReference type="Proteomes" id="UP000222542">
    <property type="component" value="Unassembled WGS sequence"/>
</dbReference>
<proteinExistence type="predicted"/>
<dbReference type="EMBL" id="AYRZ02000002">
    <property type="protein sequence ID" value="PHT90333.1"/>
    <property type="molecule type" value="Genomic_DNA"/>
</dbReference>
<accession>A0A2G3A829</accession>
<evidence type="ECO:0000313" key="2">
    <source>
        <dbReference type="Proteomes" id="UP000222542"/>
    </source>
</evidence>
<dbReference type="AlphaFoldDB" id="A0A2G3A829"/>
<keyword evidence="2" id="KW-1185">Reference proteome</keyword>
<name>A0A2G3A829_CAPAN</name>
<dbReference type="Gramene" id="PHT90333">
    <property type="protein sequence ID" value="PHT90333"/>
    <property type="gene ID" value="T459_05446"/>
</dbReference>
<protein>
    <submittedName>
        <fullName evidence="1">Uncharacterized protein</fullName>
    </submittedName>
</protein>
<sequence>MELEGAELLYVFREQNKVADRLTREGRKASTFGITMLLQVPPVFVQQTLEVDTLETYSVRLVKNNSINLLCPDVTGNSHVLTPAHDRETTLP</sequence>
<reference evidence="1 2" key="2">
    <citation type="journal article" date="2017" name="Genome Biol.">
        <title>New reference genome sequences of hot pepper reveal the massive evolution of plant disease-resistance genes by retroduplication.</title>
        <authorList>
            <person name="Kim S."/>
            <person name="Park J."/>
            <person name="Yeom S.I."/>
            <person name="Kim Y.M."/>
            <person name="Seo E."/>
            <person name="Kim K.T."/>
            <person name="Kim M.S."/>
            <person name="Lee J.M."/>
            <person name="Cheong K."/>
            <person name="Shin H.S."/>
            <person name="Kim S.B."/>
            <person name="Han K."/>
            <person name="Lee J."/>
            <person name="Park M."/>
            <person name="Lee H.A."/>
            <person name="Lee H.Y."/>
            <person name="Lee Y."/>
            <person name="Oh S."/>
            <person name="Lee J.H."/>
            <person name="Choi E."/>
            <person name="Choi E."/>
            <person name="Lee S.E."/>
            <person name="Jeon J."/>
            <person name="Kim H."/>
            <person name="Choi G."/>
            <person name="Song H."/>
            <person name="Lee J."/>
            <person name="Lee S.C."/>
            <person name="Kwon J.K."/>
            <person name="Lee H.Y."/>
            <person name="Koo N."/>
            <person name="Hong Y."/>
            <person name="Kim R.W."/>
            <person name="Kang W.H."/>
            <person name="Huh J.H."/>
            <person name="Kang B.C."/>
            <person name="Yang T.J."/>
            <person name="Lee Y.H."/>
            <person name="Bennetzen J.L."/>
            <person name="Choi D."/>
        </authorList>
    </citation>
    <scope>NUCLEOTIDE SEQUENCE [LARGE SCALE GENOMIC DNA]</scope>
    <source>
        <strain evidence="2">cv. CM334</strain>
    </source>
</reference>
<organism evidence="1 2">
    <name type="scientific">Capsicum annuum</name>
    <name type="common">Capsicum pepper</name>
    <dbReference type="NCBI Taxonomy" id="4072"/>
    <lineage>
        <taxon>Eukaryota</taxon>
        <taxon>Viridiplantae</taxon>
        <taxon>Streptophyta</taxon>
        <taxon>Embryophyta</taxon>
        <taxon>Tracheophyta</taxon>
        <taxon>Spermatophyta</taxon>
        <taxon>Magnoliopsida</taxon>
        <taxon>eudicotyledons</taxon>
        <taxon>Gunneridae</taxon>
        <taxon>Pentapetalae</taxon>
        <taxon>asterids</taxon>
        <taxon>lamiids</taxon>
        <taxon>Solanales</taxon>
        <taxon>Solanaceae</taxon>
        <taxon>Solanoideae</taxon>
        <taxon>Capsiceae</taxon>
        <taxon>Capsicum</taxon>
    </lineage>
</organism>
<comment type="caution">
    <text evidence="1">The sequence shown here is derived from an EMBL/GenBank/DDBJ whole genome shotgun (WGS) entry which is preliminary data.</text>
</comment>
<reference evidence="1 2" key="1">
    <citation type="journal article" date="2014" name="Nat. Genet.">
        <title>Genome sequence of the hot pepper provides insights into the evolution of pungency in Capsicum species.</title>
        <authorList>
            <person name="Kim S."/>
            <person name="Park M."/>
            <person name="Yeom S.I."/>
            <person name="Kim Y.M."/>
            <person name="Lee J.M."/>
            <person name="Lee H.A."/>
            <person name="Seo E."/>
            <person name="Choi J."/>
            <person name="Cheong K."/>
            <person name="Kim K.T."/>
            <person name="Jung K."/>
            <person name="Lee G.W."/>
            <person name="Oh S.K."/>
            <person name="Bae C."/>
            <person name="Kim S.B."/>
            <person name="Lee H.Y."/>
            <person name="Kim S.Y."/>
            <person name="Kim M.S."/>
            <person name="Kang B.C."/>
            <person name="Jo Y.D."/>
            <person name="Yang H.B."/>
            <person name="Jeong H.J."/>
            <person name="Kang W.H."/>
            <person name="Kwon J.K."/>
            <person name="Shin C."/>
            <person name="Lim J.Y."/>
            <person name="Park J.H."/>
            <person name="Huh J.H."/>
            <person name="Kim J.S."/>
            <person name="Kim B.D."/>
            <person name="Cohen O."/>
            <person name="Paran I."/>
            <person name="Suh M.C."/>
            <person name="Lee S.B."/>
            <person name="Kim Y.K."/>
            <person name="Shin Y."/>
            <person name="Noh S.J."/>
            <person name="Park J."/>
            <person name="Seo Y.S."/>
            <person name="Kwon S.Y."/>
            <person name="Kim H.A."/>
            <person name="Park J.M."/>
            <person name="Kim H.J."/>
            <person name="Choi S.B."/>
            <person name="Bosland P.W."/>
            <person name="Reeves G."/>
            <person name="Jo S.H."/>
            <person name="Lee B.W."/>
            <person name="Cho H.T."/>
            <person name="Choi H.S."/>
            <person name="Lee M.S."/>
            <person name="Yu Y."/>
            <person name="Do Choi Y."/>
            <person name="Park B.S."/>
            <person name="van Deynze A."/>
            <person name="Ashrafi H."/>
            <person name="Hill T."/>
            <person name="Kim W.T."/>
            <person name="Pai H.S."/>
            <person name="Ahn H.K."/>
            <person name="Yeam I."/>
            <person name="Giovannoni J.J."/>
            <person name="Rose J.K."/>
            <person name="Sorensen I."/>
            <person name="Lee S.J."/>
            <person name="Kim R.W."/>
            <person name="Choi I.Y."/>
            <person name="Choi B.S."/>
            <person name="Lim J.S."/>
            <person name="Lee Y.H."/>
            <person name="Choi D."/>
        </authorList>
    </citation>
    <scope>NUCLEOTIDE SEQUENCE [LARGE SCALE GENOMIC DNA]</scope>
    <source>
        <strain evidence="2">cv. CM334</strain>
    </source>
</reference>
<evidence type="ECO:0000313" key="1">
    <source>
        <dbReference type="EMBL" id="PHT90333.1"/>
    </source>
</evidence>
<gene>
    <name evidence="1" type="ORF">T459_05446</name>
</gene>